<dbReference type="EMBL" id="GBXM01004660">
    <property type="protein sequence ID" value="JAI03918.1"/>
    <property type="molecule type" value="Transcribed_RNA"/>
</dbReference>
<reference evidence="2" key="2">
    <citation type="journal article" date="2015" name="Fish Shellfish Immunol.">
        <title>Early steps in the European eel (Anguilla anguilla)-Vibrio vulnificus interaction in the gills: Role of the RtxA13 toxin.</title>
        <authorList>
            <person name="Callol A."/>
            <person name="Pajuelo D."/>
            <person name="Ebbesson L."/>
            <person name="Teles M."/>
            <person name="MacKenzie S."/>
            <person name="Amaro C."/>
        </authorList>
    </citation>
    <scope>NUCLEOTIDE SEQUENCE</scope>
</reference>
<organism evidence="2">
    <name type="scientific">Anguilla anguilla</name>
    <name type="common">European freshwater eel</name>
    <name type="synonym">Muraena anguilla</name>
    <dbReference type="NCBI Taxonomy" id="7936"/>
    <lineage>
        <taxon>Eukaryota</taxon>
        <taxon>Metazoa</taxon>
        <taxon>Chordata</taxon>
        <taxon>Craniata</taxon>
        <taxon>Vertebrata</taxon>
        <taxon>Euteleostomi</taxon>
        <taxon>Actinopterygii</taxon>
        <taxon>Neopterygii</taxon>
        <taxon>Teleostei</taxon>
        <taxon>Anguilliformes</taxon>
        <taxon>Anguillidae</taxon>
        <taxon>Anguilla</taxon>
    </lineage>
</organism>
<evidence type="ECO:0000313" key="2">
    <source>
        <dbReference type="EMBL" id="JAI03916.1"/>
    </source>
</evidence>
<reference evidence="2" key="1">
    <citation type="submission" date="2014-11" db="EMBL/GenBank/DDBJ databases">
        <authorList>
            <person name="Amaro Gonzalez C."/>
        </authorList>
    </citation>
    <scope>NUCLEOTIDE SEQUENCE</scope>
</reference>
<sequence length="50" mass="5432">MSNSCPDLESALAQSGFDPRLQGSSLHHSVPYPNEPPSSPQPFQLLLQLI</sequence>
<dbReference type="EMBL" id="GBXM01004662">
    <property type="protein sequence ID" value="JAI03916.1"/>
    <property type="molecule type" value="Transcribed_RNA"/>
</dbReference>
<proteinExistence type="predicted"/>
<accession>A0A0E9XPZ2</accession>
<protein>
    <submittedName>
        <fullName evidence="2">Uncharacterized protein</fullName>
    </submittedName>
</protein>
<feature type="region of interest" description="Disordered" evidence="1">
    <location>
        <begin position="1"/>
        <end position="42"/>
    </location>
</feature>
<dbReference type="AlphaFoldDB" id="A0A0E9XPZ2"/>
<name>A0A0E9XPZ2_ANGAN</name>
<evidence type="ECO:0000256" key="1">
    <source>
        <dbReference type="SAM" id="MobiDB-lite"/>
    </source>
</evidence>